<dbReference type="InterPro" id="IPR049730">
    <property type="entry name" value="SNF2/RAD54-like_C"/>
</dbReference>
<dbReference type="Gene3D" id="3.40.50.300">
    <property type="entry name" value="P-loop containing nucleotide triphosphate hydrolases"/>
    <property type="match status" value="1"/>
</dbReference>
<dbReference type="PANTHER" id="PTHR45766:SF6">
    <property type="entry name" value="SWI_SNF-RELATED MATRIX-ASSOCIATED ACTIN-DEPENDENT REGULATOR OF CHROMATIN SUBFAMILY A-LIKE PROTEIN 1"/>
    <property type="match status" value="1"/>
</dbReference>
<evidence type="ECO:0000259" key="4">
    <source>
        <dbReference type="PROSITE" id="PS51194"/>
    </source>
</evidence>
<feature type="compositionally biased region" description="Low complexity" evidence="2">
    <location>
        <begin position="9"/>
        <end position="19"/>
    </location>
</feature>
<dbReference type="SUPFAM" id="SSF52540">
    <property type="entry name" value="P-loop containing nucleoside triphosphate hydrolases"/>
    <property type="match status" value="2"/>
</dbReference>
<gene>
    <name evidence="5" type="ORF">Tbon_01735</name>
</gene>
<proteinExistence type="predicted"/>
<evidence type="ECO:0000256" key="1">
    <source>
        <dbReference type="ARBA" id="ARBA00022801"/>
    </source>
</evidence>
<dbReference type="InterPro" id="IPR027417">
    <property type="entry name" value="P-loop_NTPase"/>
</dbReference>
<dbReference type="Proteomes" id="UP000326331">
    <property type="component" value="Chromosome"/>
</dbReference>
<dbReference type="InterPro" id="IPR014001">
    <property type="entry name" value="Helicase_ATP-bd"/>
</dbReference>
<accession>A0ABX6BYM7</accession>
<dbReference type="Pfam" id="PF00176">
    <property type="entry name" value="SNF2-rel_dom"/>
    <property type="match status" value="1"/>
</dbReference>
<dbReference type="EMBL" id="CP042829">
    <property type="protein sequence ID" value="QFG02072.1"/>
    <property type="molecule type" value="Genomic_DNA"/>
</dbReference>
<keyword evidence="6" id="KW-1185">Reference proteome</keyword>
<evidence type="ECO:0000313" key="5">
    <source>
        <dbReference type="EMBL" id="QFG02072.1"/>
    </source>
</evidence>
<keyword evidence="5" id="KW-0547">Nucleotide-binding</keyword>
<evidence type="ECO:0000313" key="6">
    <source>
        <dbReference type="Proteomes" id="UP000326331"/>
    </source>
</evidence>
<protein>
    <submittedName>
        <fullName evidence="5">DEAD/DEAH box helicase</fullName>
    </submittedName>
</protein>
<evidence type="ECO:0000256" key="2">
    <source>
        <dbReference type="SAM" id="MobiDB-lite"/>
    </source>
</evidence>
<reference evidence="5 6" key="1">
    <citation type="submission" date="2019-08" db="EMBL/GenBank/DDBJ databases">
        <authorList>
            <person name="Toschakov S.V."/>
        </authorList>
    </citation>
    <scope>NUCLEOTIDE SEQUENCE [LARGE SCALE GENOMIC DNA]</scope>
    <source>
        <strain evidence="5 6">3753O</strain>
    </source>
</reference>
<dbReference type="InterPro" id="IPR038718">
    <property type="entry name" value="SNF2-like_sf"/>
</dbReference>
<dbReference type="Pfam" id="PF00271">
    <property type="entry name" value="Helicase_C"/>
    <property type="match status" value="1"/>
</dbReference>
<feature type="domain" description="Helicase C-terminal" evidence="4">
    <location>
        <begin position="415"/>
        <end position="559"/>
    </location>
</feature>
<name>A0ABX6BYM7_9CHLR</name>
<dbReference type="CDD" id="cd18793">
    <property type="entry name" value="SF2_C_SNF"/>
    <property type="match status" value="1"/>
</dbReference>
<dbReference type="PANTHER" id="PTHR45766">
    <property type="entry name" value="DNA ANNEALING HELICASE AND ENDONUCLEASE ZRANB3 FAMILY MEMBER"/>
    <property type="match status" value="1"/>
</dbReference>
<keyword evidence="1" id="KW-0378">Hydrolase</keyword>
<keyword evidence="5" id="KW-0067">ATP-binding</keyword>
<dbReference type="SMART" id="SM00487">
    <property type="entry name" value="DEXDc"/>
    <property type="match status" value="1"/>
</dbReference>
<dbReference type="Gene3D" id="3.40.50.10810">
    <property type="entry name" value="Tandem AAA-ATPase domain"/>
    <property type="match status" value="1"/>
</dbReference>
<feature type="region of interest" description="Disordered" evidence="2">
    <location>
        <begin position="1"/>
        <end position="47"/>
    </location>
</feature>
<feature type="domain" description="Helicase ATP-binding" evidence="3">
    <location>
        <begin position="145"/>
        <end position="297"/>
    </location>
</feature>
<dbReference type="PROSITE" id="PS51192">
    <property type="entry name" value="HELICASE_ATP_BIND_1"/>
    <property type="match status" value="1"/>
</dbReference>
<dbReference type="InterPro" id="IPR000330">
    <property type="entry name" value="SNF2_N"/>
</dbReference>
<organism evidence="5 6">
    <name type="scientific">Tepidiforma bonchosmolovskayae</name>
    <dbReference type="NCBI Taxonomy" id="2601677"/>
    <lineage>
        <taxon>Bacteria</taxon>
        <taxon>Bacillati</taxon>
        <taxon>Chloroflexota</taxon>
        <taxon>Tepidiformia</taxon>
        <taxon>Tepidiformales</taxon>
        <taxon>Tepidiformaceae</taxon>
        <taxon>Tepidiforma</taxon>
    </lineage>
</organism>
<keyword evidence="5" id="KW-0347">Helicase</keyword>
<sequence length="597" mass="66439">MSHTRRGRSAAVGAAARAARSSRRCTRMADEQTTNEAAGGEAAAPAERPVVGARLRRNDIALFVPKVKPLVQAMRSLKVARYDWRNQQWTIPLRKAADAYRALEAAGADVSALASLVGISAIRQVDAEEIIVKFPELFPHQREGVRFLASSRGAILADDMGLGKTRQAIIALGERRPEGNLLVVCPASLKLNWRREIQVVYPDAEVRIINGPDPVIPARWTIINYDLLARKRPEIVGNLWSGVIFDEAHYIKNATAARSKAALAIAERIEDCYLLTGTPVMNRPIELFNLLRAIDHPLSVSYIEFGKRYCDGKWDGYGWDFSGASNLDELKARTEGSILARRKEDVLDLPPKLRSEVPVPLDPNKYRELEQQFVGLAQQQRQKYQGNVRWNELLPVMTKLRHAVAKDKAKHTARLVRDALEQGEKAIVFTGFNAVADTLQAEFGPAAVRLTGDTSQKARQEAVDRFQSDPEVRVFVGNILAAGTGITLTAATHVFFNDLDWVPANHLQAEDRAYRIGQNRMVNVYYVSAPGTFDEIVWFVLKRKLAVLDQLDFSQRGSAPESGDARDEILQALLEQFAGFETAASAERWLKEQGKEA</sequence>
<dbReference type="SMART" id="SM00490">
    <property type="entry name" value="HELICc"/>
    <property type="match status" value="1"/>
</dbReference>
<dbReference type="PROSITE" id="PS51194">
    <property type="entry name" value="HELICASE_CTER"/>
    <property type="match status" value="1"/>
</dbReference>
<reference evidence="5 6" key="2">
    <citation type="submission" date="2019-10" db="EMBL/GenBank/DDBJ databases">
        <title>Thermopilla bonchosmolovskayae gen. nov., sp. nov., a moderately thermophilic Chloroflexi bacterium from a Chukotka hot spring (Arctic, Russia), representing a novel classis Thermopillaia, which include previously uncultivated lineage OLB14.</title>
        <authorList>
            <person name="Kochetkova T.V."/>
            <person name="Zayulina K.S."/>
            <person name="Zhigarkov V.S."/>
            <person name="Minaev N.V."/>
            <person name="Novikov A."/>
            <person name="Toshchakov S.V."/>
            <person name="Elcheninov A.G."/>
            <person name="Kublanov I.V."/>
        </authorList>
    </citation>
    <scope>NUCLEOTIDE SEQUENCE [LARGE SCALE GENOMIC DNA]</scope>
    <source>
        <strain evidence="5 6">3753O</strain>
    </source>
</reference>
<evidence type="ECO:0000259" key="3">
    <source>
        <dbReference type="PROSITE" id="PS51192"/>
    </source>
</evidence>
<feature type="compositionally biased region" description="Low complexity" evidence="2">
    <location>
        <begin position="36"/>
        <end position="47"/>
    </location>
</feature>
<dbReference type="InterPro" id="IPR001650">
    <property type="entry name" value="Helicase_C-like"/>
</dbReference>
<dbReference type="GO" id="GO:0004386">
    <property type="term" value="F:helicase activity"/>
    <property type="evidence" value="ECO:0007669"/>
    <property type="project" value="UniProtKB-KW"/>
</dbReference>